<dbReference type="InterPro" id="IPR051624">
    <property type="entry name" value="RMD1/Sad1-interacting"/>
</dbReference>
<evidence type="ECO:0000256" key="3">
    <source>
        <dbReference type="SAM" id="Phobius"/>
    </source>
</evidence>
<dbReference type="GO" id="GO:0005739">
    <property type="term" value="C:mitochondrion"/>
    <property type="evidence" value="ECO:0007669"/>
    <property type="project" value="UniProtKB-ARBA"/>
</dbReference>
<evidence type="ECO:0000259" key="4">
    <source>
        <dbReference type="Pfam" id="PF02582"/>
    </source>
</evidence>
<feature type="compositionally biased region" description="Polar residues" evidence="2">
    <location>
        <begin position="360"/>
        <end position="380"/>
    </location>
</feature>
<evidence type="ECO:0000313" key="5">
    <source>
        <dbReference type="EMBL" id="KAJ3571952.1"/>
    </source>
</evidence>
<comment type="similarity">
    <text evidence="1">Belongs to the RMD1/sif2 family.</text>
</comment>
<evidence type="ECO:0000256" key="1">
    <source>
        <dbReference type="ARBA" id="ARBA00008306"/>
    </source>
</evidence>
<feature type="region of interest" description="Disordered" evidence="2">
    <location>
        <begin position="332"/>
        <end position="381"/>
    </location>
</feature>
<dbReference type="PANTHER" id="PTHR16255:SF4">
    <property type="entry name" value="SPORULATION PROTEIN RMD8"/>
    <property type="match status" value="1"/>
</dbReference>
<dbReference type="InterPro" id="IPR003734">
    <property type="entry name" value="DUF155"/>
</dbReference>
<evidence type="ECO:0000313" key="6">
    <source>
        <dbReference type="Proteomes" id="UP001213000"/>
    </source>
</evidence>
<accession>A0AAD5YXZ9</accession>
<keyword evidence="3" id="KW-1133">Transmembrane helix</keyword>
<feature type="transmembrane region" description="Helical" evidence="3">
    <location>
        <begin position="809"/>
        <end position="834"/>
    </location>
</feature>
<dbReference type="PANTHER" id="PTHR16255">
    <property type="entry name" value="REQUIRED FOR MEIOTIC NUCLEAR DIVISION PROTEIN 1 HOMOLOG"/>
    <property type="match status" value="1"/>
</dbReference>
<feature type="domain" description="DUF155" evidence="4">
    <location>
        <begin position="608"/>
        <end position="784"/>
    </location>
</feature>
<dbReference type="EMBL" id="JANIEX010000164">
    <property type="protein sequence ID" value="KAJ3571952.1"/>
    <property type="molecule type" value="Genomic_DNA"/>
</dbReference>
<feature type="region of interest" description="Disordered" evidence="2">
    <location>
        <begin position="1"/>
        <end position="20"/>
    </location>
</feature>
<sequence length="890" mass="99658">MFAVPQPAADPEGGEGSDDSHPIICNDSLEAFRLWCWVLYAGFEELELGMQKSRSFTLEELTHVGLLANKYQCERIEKWALKTLEARLVPLAKQLTSLRPLSSLHDGPSLESLEYLVRTARMSGWSIEATTEKLLLDRIRTSWKISKSTGTAVPPQSDAELLARLLQFADSIGSPELKAKGYYEFLGSRGWCMSPEIRHGLDQRRRLDLVRLAANAAGNQTWWESLEALSDRQQLCLYRGFQALSSLRNELKTMPKLELTTECRCMTFLPRVWEENADEYAQALIGPGLFLVKMRAMLERYNVGCGLNEELCAFIQLLKIIDQTKRWLEANLSHGSRRRPPTRLPSLGTSGQRLPGGSGVSNRRASVSGLTAAPKTQRTSKTVHKLVELPSAPQTRPLIPSDEEDLTLGVVTDGGIQEYKSEAERMTKEQREQAGFKRLTAYCVAESFRMKLLASFLKREHNVAPRIFDEALYTMYHLPLLPGYGPNANIRSSAPAPVAKGASYLTALSEAEEDGYQGSYFTQPIRRSSVDMRDGYISSPVLTRSVPAVAVSPPSETESAKLASDTQVRWDKGLASNDRKRKIPPLLLRPHRDRDQSPPPPSEEVVEVVFFEYGVVVFFGLTEGQEKDILEDIENAGIMKRKINEDDWEIEECHFTHDPYISYPRIYNDFFTLKSRSHLLKLSIAHALAQSTLLAHYEAIAQRVLSSPQILAIPQQLASSGSLQLRRREALKLTGKLFKLKQDVNLVSNVLDVPELFWTEASLGDLYDAVREYMEIAGRVESLNEKLGVASEFLDAIHDHLNNSAMDRITWIVIWLIVVAILVELGEVIARLIVHATLGSSSARSRATLSARAIQSLMSSLSTTNSSTQVQVQQMSREDILRTLEKLMAG</sequence>
<name>A0AAD5YXZ9_9AGAR</name>
<organism evidence="5 6">
    <name type="scientific">Leucocoprinus birnbaumii</name>
    <dbReference type="NCBI Taxonomy" id="56174"/>
    <lineage>
        <taxon>Eukaryota</taxon>
        <taxon>Fungi</taxon>
        <taxon>Dikarya</taxon>
        <taxon>Basidiomycota</taxon>
        <taxon>Agaricomycotina</taxon>
        <taxon>Agaricomycetes</taxon>
        <taxon>Agaricomycetidae</taxon>
        <taxon>Agaricales</taxon>
        <taxon>Agaricineae</taxon>
        <taxon>Agaricaceae</taxon>
        <taxon>Leucocoprinus</taxon>
    </lineage>
</organism>
<keyword evidence="3" id="KW-0812">Transmembrane</keyword>
<dbReference type="Proteomes" id="UP001213000">
    <property type="component" value="Unassembled WGS sequence"/>
</dbReference>
<dbReference type="Pfam" id="PF02582">
    <property type="entry name" value="DUF155"/>
    <property type="match status" value="1"/>
</dbReference>
<evidence type="ECO:0000256" key="2">
    <source>
        <dbReference type="SAM" id="MobiDB-lite"/>
    </source>
</evidence>
<gene>
    <name evidence="5" type="ORF">NP233_g3422</name>
</gene>
<reference evidence="5" key="1">
    <citation type="submission" date="2022-07" db="EMBL/GenBank/DDBJ databases">
        <title>Genome Sequence of Leucocoprinus birnbaumii.</title>
        <authorList>
            <person name="Buettner E."/>
        </authorList>
    </citation>
    <scope>NUCLEOTIDE SEQUENCE</scope>
    <source>
        <strain evidence="5">VT141</strain>
    </source>
</reference>
<keyword evidence="6" id="KW-1185">Reference proteome</keyword>
<keyword evidence="3" id="KW-0472">Membrane</keyword>
<protein>
    <recommendedName>
        <fullName evidence="4">DUF155 domain-containing protein</fullName>
    </recommendedName>
</protein>
<comment type="caution">
    <text evidence="5">The sequence shown here is derived from an EMBL/GenBank/DDBJ whole genome shotgun (WGS) entry which is preliminary data.</text>
</comment>
<dbReference type="AlphaFoldDB" id="A0AAD5YXZ9"/>
<proteinExistence type="inferred from homology"/>